<protein>
    <recommendedName>
        <fullName evidence="4">Fibronectin type-III domain-containing protein</fullName>
    </recommendedName>
</protein>
<dbReference type="Gene3D" id="2.60.40.10">
    <property type="entry name" value="Immunoglobulins"/>
    <property type="match status" value="2"/>
</dbReference>
<accession>A0A2U1JJ09</accession>
<gene>
    <name evidence="2" type="ORF">DB895_07575</name>
</gene>
<sequence>MVSFCSFGQTNSYLGLNGGFEGTATIDNTTTGGTAVANKWGKANTNATIAGETTTVRSGANSLKVTSSTSSTCRVFSPLMTISASTTAWQVQYYRRATSTTATIQNQTGSYRNGSETLNGSYTTVSATNTWEKVTYSPASTTSATTAAADVLVKMMTSAGDMYYDDFVLYESGSIDVTAANPATSAATANPSLSTLDVSWTAASGGVDGGGYIVVRGTADPTTAPNVNGIYAVGNTIAAGMTVVFQGTGTSFTDTGLSSGTTYFYRVYSYDKAYNYSAANTCSGTTSAAGSPSLAITGTTAHGSSCPTVAATPITYTITNSGSVTAAGVTVVSNDAQFVVSGLSSTTIAGSGGTATYVVTFTPSSSGAKTATITVASTTSGSNSPTSSLTGTGTTAVTATVTSSAASSILSTSATLNGNVTALGVCPATTSKGFVYSVTSTNANPLNGGTGVTTTSVAGVSTGAYVLALTGLASATNYTFKAYVFDGVTYTYGTALTFTTLGVPVVSSASPTGTSGTAFSYSIVATNTPTSYAVASGTLPTGLSLNTSTGAITGTPTASGSSSITVTATNGAGTSTPVTISFTIASGPCLSANFDSSTSVPSGWSGTSSNDTGSTHYQSASNCRGLGTGINLITASIDNPTSIDFYVDASSSQTGTLEYRIGAGAWTSIGTFAATSAGSTANFPLTSAPDLSGTTGVSFRISSPGNTIYIDDLNAYCNPTTITLTPTTLTGFTYALGSGPSANQTFTASGSGLTADILLTPPTDYEISTAAGSGFGSTITLTQSGGTVSATTIYVRLKTGLTVNSYNSETIAASSTGATTKNVTCSGTVTGTGPTITLTPTTLTGFSYLSGSGPSSNQTFTASGVNLTADILLTPPTDYEISTASGSGFGSTVTLTQSGGTVSVTTIYVRLKAGLAIGSYNSEVIAATSASATTQNVTCSGSVSSSGPCLSSSFDSSTSVPSGWSGTSTNDTGSTHIQSSSNCRALINGNNLITSAIDNPISIDFYVDASSGGNGGTGTLEYRVGAGAWTSVGTFVASTAGATVTFALTSSPNLSATANVSFRISSAASTIYIDDLNAYCNSVAGPTITLNPTTLTGFSYIFGSGPSANQTFTASGNNLTADILLTPPTDYEISTDSGSGFGSTITLTQSGGVVNATTIYVRLKVGLAAANYNTENVAATSAGATTKNETCSGTVNTSTNSITSDIIAVASSESTTVSSMENDATITTTADGAQVWQFTIRDGGTVVDSDALATIVNSITLTQNSGNAINDWADAIEVVALFNGTTKIADGVVTSTGITFTGAPLISVPDNGSVTLTIRLSIQINPNNTGGNLDGDDFVFSIDHANLTESAAGSQFKSSGVVSSTNGQDVLTVVATNFVYTQQPTNTGQNATMTSVKITGTDANGNKDLGYTGVVSITSTGTMTGSPLTATAIAGVATFSSIIHSVQGTGYTLSASGTGITTSISPVFDITGNTTFQPGELAILAVNTSAATSSSEDEISFVCFVDILPGTTFYLTDNGYERLYTGLWGNGEGIISLMRTTSTLPKGTIITIHTVNGGVYAGTDFTISTCGSIDSNWTKGIVAGGVGGGNFDLNRDDQVWITQGGTWGNATTLAHDMTYNGNVLYGWTDIPWKTDINYASTKGSTIVPKRECYTTDVANPITTASRVKFNDPVNPDFSTLTNGRIDWIGLINNPANWDYYTTDANYDAGGYNYIGSTTCPAMTMGASTYVNGRWTGKIDTNWFNCSNWDTLTVPDETVDVTVVDTSYDRQANVNYAAAYADYYGNIALAKNLTITGEKVEIVANTNNKLEVHGNLSIGSAGSLDMDDSNSATADGQLYLYGNWTNSVGNSAFQEGNGTVRFLGSSAQVISNVTPEGTETFYNLVLGNNFDTSVSNDIIASKDLTISSGKTLTIASNDFAEVGYNVTNSGTLNIANNGSLIQTNDAGVDTGNISMQRTATIRTLDYVYWSSPVSNFSVSNVSPTSSLIYKWVPTVARSYASNFGGWAAAGGETMVIGKGYIIRGPGTGTNAVTAEPYSATFTNVPNNGVVTVGIERSTWDGADYTYSSGANTLTVKNDDDNYNLLGNPYPSAIDVHSFLATNTNLAGYVKLWSHGTALSNTNGQSFYNSFPYTYTASDYVTYNETGLSAGPTDYAIPAGQGFFVTMNHSSAATSENVTFNNSMRNKTYKNNAFYRQANRGNIERHRIWLDIVDTSGRTVRTMVGYIQDATLHKDRLFDANIKVDSNLNIYSLINDEAHIIQGRPLPFDINDKISLGVSTPVKMINGAPSQNTYTIAIGVTDGLFRDTRQNIYLEDKLLNIIHDLRQAPYTFTTVGGRLDDRFVLRYTNGARLDATDFSKLDRNVVVASADRQIKIKSYLEDLKNITVYDVLGREVFKKNNINAMEFYVNDIILSQQALIIKIVLANGQTVTRKIIY</sequence>
<dbReference type="InterPro" id="IPR036116">
    <property type="entry name" value="FN3_sf"/>
</dbReference>
<evidence type="ECO:0008006" key="4">
    <source>
        <dbReference type="Google" id="ProtNLM"/>
    </source>
</evidence>
<proteinExistence type="predicted"/>
<dbReference type="Proteomes" id="UP000245449">
    <property type="component" value="Unassembled WGS sequence"/>
</dbReference>
<keyword evidence="3" id="KW-1185">Reference proteome</keyword>
<dbReference type="GO" id="GO:0016020">
    <property type="term" value="C:membrane"/>
    <property type="evidence" value="ECO:0007669"/>
    <property type="project" value="InterPro"/>
</dbReference>
<dbReference type="SUPFAM" id="SSF49265">
    <property type="entry name" value="Fibronectin type III"/>
    <property type="match status" value="1"/>
</dbReference>
<feature type="compositionally biased region" description="Polar residues" evidence="1">
    <location>
        <begin position="964"/>
        <end position="976"/>
    </location>
</feature>
<dbReference type="SUPFAM" id="SSF49313">
    <property type="entry name" value="Cadherin-like"/>
    <property type="match status" value="1"/>
</dbReference>
<evidence type="ECO:0000313" key="2">
    <source>
        <dbReference type="EMBL" id="PWA05160.1"/>
    </source>
</evidence>
<dbReference type="NCBIfam" id="NF033708">
    <property type="entry name" value="T9SS_Cterm_ChiA"/>
    <property type="match status" value="1"/>
</dbReference>
<name>A0A2U1JJ09_9FLAO</name>
<organism evidence="2 3">
    <name type="scientific">Flavobacterium psychrotolerans</name>
    <dbReference type="NCBI Taxonomy" id="2169410"/>
    <lineage>
        <taxon>Bacteria</taxon>
        <taxon>Pseudomonadati</taxon>
        <taxon>Bacteroidota</taxon>
        <taxon>Flavobacteriia</taxon>
        <taxon>Flavobacteriales</taxon>
        <taxon>Flavobacteriaceae</taxon>
        <taxon>Flavobacterium</taxon>
    </lineage>
</organism>
<evidence type="ECO:0000256" key="1">
    <source>
        <dbReference type="SAM" id="MobiDB-lite"/>
    </source>
</evidence>
<dbReference type="EMBL" id="QCZI01000008">
    <property type="protein sequence ID" value="PWA05160.1"/>
    <property type="molecule type" value="Genomic_DNA"/>
</dbReference>
<reference evidence="2 3" key="1">
    <citation type="submission" date="2018-04" db="EMBL/GenBank/DDBJ databases">
        <title>Flavobacterium sp. nov., isolated from glacier ice.</title>
        <authorList>
            <person name="Liu Q."/>
            <person name="Xin Y.-H."/>
        </authorList>
    </citation>
    <scope>NUCLEOTIDE SEQUENCE [LARGE SCALE GENOMIC DNA]</scope>
    <source>
        <strain evidence="2 3">RB1R5</strain>
    </source>
</reference>
<dbReference type="InterPro" id="IPR013783">
    <property type="entry name" value="Ig-like_fold"/>
</dbReference>
<evidence type="ECO:0000313" key="3">
    <source>
        <dbReference type="Proteomes" id="UP000245449"/>
    </source>
</evidence>
<dbReference type="Gene3D" id="2.60.120.260">
    <property type="entry name" value="Galactose-binding domain-like"/>
    <property type="match status" value="1"/>
</dbReference>
<feature type="compositionally biased region" description="Low complexity" evidence="1">
    <location>
        <begin position="953"/>
        <end position="962"/>
    </location>
</feature>
<dbReference type="InterPro" id="IPR015919">
    <property type="entry name" value="Cadherin-like_sf"/>
</dbReference>
<dbReference type="GO" id="GO:0005509">
    <property type="term" value="F:calcium ion binding"/>
    <property type="evidence" value="ECO:0007669"/>
    <property type="project" value="InterPro"/>
</dbReference>
<comment type="caution">
    <text evidence="2">The sequence shown here is derived from an EMBL/GenBank/DDBJ whole genome shotgun (WGS) entry which is preliminary data.</text>
</comment>
<feature type="region of interest" description="Disordered" evidence="1">
    <location>
        <begin position="953"/>
        <end position="976"/>
    </location>
</feature>